<dbReference type="AlphaFoldDB" id="D4JRG5"/>
<dbReference type="InterPro" id="IPR014284">
    <property type="entry name" value="RNA_pol_sigma-70_dom"/>
</dbReference>
<dbReference type="SUPFAM" id="SSF88659">
    <property type="entry name" value="Sigma3 and sigma4 domains of RNA polymerase sigma factors"/>
    <property type="match status" value="1"/>
</dbReference>
<dbReference type="KEGG" id="esu:EUS_03690"/>
<organism evidence="2 3">
    <name type="scientific">[Eubacterium] siraeum 70/3</name>
    <dbReference type="NCBI Taxonomy" id="657319"/>
    <lineage>
        <taxon>Bacteria</taxon>
        <taxon>Bacillati</taxon>
        <taxon>Bacillota</taxon>
        <taxon>Clostridia</taxon>
        <taxon>Eubacteriales</taxon>
        <taxon>Oscillospiraceae</taxon>
        <taxon>Oscillospiraceae incertae sedis</taxon>
    </lineage>
</organism>
<dbReference type="BioCyc" id="ESIR657319:G136K-309-MONOMER"/>
<dbReference type="Proteomes" id="UP000008803">
    <property type="component" value="Chromosome"/>
</dbReference>
<dbReference type="HOGENOM" id="CLU_1394213_0_0_9"/>
<evidence type="ECO:0000313" key="2">
    <source>
        <dbReference type="EMBL" id="CBK95684.1"/>
    </source>
</evidence>
<dbReference type="InterPro" id="IPR013249">
    <property type="entry name" value="RNA_pol_sigma70_r4_t2"/>
</dbReference>
<dbReference type="NCBIfam" id="TIGR02937">
    <property type="entry name" value="sigma70-ECF"/>
    <property type="match status" value="1"/>
</dbReference>
<reference evidence="2 3" key="1">
    <citation type="submission" date="2010-03" db="EMBL/GenBank/DDBJ databases">
        <title>The genome sequence of Eubacterium siraeum 70/3.</title>
        <authorList>
            <consortium name="metaHIT consortium -- http://www.metahit.eu/"/>
            <person name="Pajon A."/>
            <person name="Turner K."/>
            <person name="Parkhill J."/>
            <person name="Duncan S."/>
            <person name="Flint H."/>
        </authorList>
    </citation>
    <scope>NUCLEOTIDE SEQUENCE [LARGE SCALE GENOMIC DNA]</scope>
    <source>
        <strain evidence="2 3">70/3</strain>
    </source>
</reference>
<dbReference type="InterPro" id="IPR013324">
    <property type="entry name" value="RNA_pol_sigma_r3/r4-like"/>
</dbReference>
<sequence>MNTYYLSALDEQFKYECKVINLSYEYPGYTGKEKWAIITDLTEKELIEKYDEIISSYKPFILLFSLFGSVRADYIRNEDKFSKRAKRSISIFDFSEETEEHHTEIASNELEEEAISNEMAKQVQAAIAQLKPIQRERLIKYFFEGKTLLQIAAEEGKSYSTVYESYQTALKKLKKYLKIPDNLTSPSPNK</sequence>
<dbReference type="GO" id="GO:0006352">
    <property type="term" value="P:DNA-templated transcription initiation"/>
    <property type="evidence" value="ECO:0007669"/>
    <property type="project" value="InterPro"/>
</dbReference>
<dbReference type="InterPro" id="IPR036388">
    <property type="entry name" value="WH-like_DNA-bd_sf"/>
</dbReference>
<feature type="domain" description="RNA polymerase sigma factor 70 region 4 type 2" evidence="1">
    <location>
        <begin position="122"/>
        <end position="173"/>
    </location>
</feature>
<dbReference type="EMBL" id="FP929044">
    <property type="protein sequence ID" value="CBK95684.1"/>
    <property type="molecule type" value="Genomic_DNA"/>
</dbReference>
<dbReference type="PATRIC" id="fig|657319.3.peg.288"/>
<name>D4JRG5_9FIRM</name>
<gene>
    <name evidence="2" type="ORF">EUS_03690</name>
</gene>
<dbReference type="Gene3D" id="1.10.10.10">
    <property type="entry name" value="Winged helix-like DNA-binding domain superfamily/Winged helix DNA-binding domain"/>
    <property type="match status" value="1"/>
</dbReference>
<evidence type="ECO:0000313" key="3">
    <source>
        <dbReference type="Proteomes" id="UP000008803"/>
    </source>
</evidence>
<accession>D4JRG5</accession>
<dbReference type="GO" id="GO:0016987">
    <property type="term" value="F:sigma factor activity"/>
    <property type="evidence" value="ECO:0007669"/>
    <property type="project" value="InterPro"/>
</dbReference>
<proteinExistence type="predicted"/>
<dbReference type="GO" id="GO:0003677">
    <property type="term" value="F:DNA binding"/>
    <property type="evidence" value="ECO:0007669"/>
    <property type="project" value="InterPro"/>
</dbReference>
<reference evidence="2 3" key="2">
    <citation type="submission" date="2010-03" db="EMBL/GenBank/DDBJ databases">
        <authorList>
            <person name="Pajon A."/>
        </authorList>
    </citation>
    <scope>NUCLEOTIDE SEQUENCE [LARGE SCALE GENOMIC DNA]</scope>
    <source>
        <strain evidence="2 3">70/3</strain>
    </source>
</reference>
<protein>
    <submittedName>
        <fullName evidence="2">RNA polymerase sigma factor, sigma-70 family</fullName>
    </submittedName>
</protein>
<dbReference type="Pfam" id="PF08281">
    <property type="entry name" value="Sigma70_r4_2"/>
    <property type="match status" value="1"/>
</dbReference>
<evidence type="ECO:0000259" key="1">
    <source>
        <dbReference type="Pfam" id="PF08281"/>
    </source>
</evidence>